<dbReference type="InterPro" id="IPR028082">
    <property type="entry name" value="Peripla_BP_I"/>
</dbReference>
<dbReference type="RefSeq" id="WP_184001790.1">
    <property type="nucleotide sequence ID" value="NZ_BAABIF010000004.1"/>
</dbReference>
<dbReference type="PANTHER" id="PTHR30146:SF153">
    <property type="entry name" value="LACTOSE OPERON REPRESSOR"/>
    <property type="match status" value="1"/>
</dbReference>
<evidence type="ECO:0000259" key="5">
    <source>
        <dbReference type="PROSITE" id="PS50932"/>
    </source>
</evidence>
<dbReference type="InterPro" id="IPR000843">
    <property type="entry name" value="HTH_LacI"/>
</dbReference>
<dbReference type="InterPro" id="IPR046335">
    <property type="entry name" value="LacI/GalR-like_sensor"/>
</dbReference>
<dbReference type="CDD" id="cd01392">
    <property type="entry name" value="HTH_LacI"/>
    <property type="match status" value="1"/>
</dbReference>
<evidence type="ECO:0000313" key="6">
    <source>
        <dbReference type="EMBL" id="MBB5718109.1"/>
    </source>
</evidence>
<keyword evidence="2" id="KW-0238">DNA-binding</keyword>
<gene>
    <name evidence="6" type="ORF">FHR23_001016</name>
</gene>
<feature type="domain" description="HTH lacI-type" evidence="5">
    <location>
        <begin position="8"/>
        <end position="62"/>
    </location>
</feature>
<evidence type="ECO:0000313" key="7">
    <source>
        <dbReference type="Proteomes" id="UP000554342"/>
    </source>
</evidence>
<dbReference type="PANTHER" id="PTHR30146">
    <property type="entry name" value="LACI-RELATED TRANSCRIPTIONAL REPRESSOR"/>
    <property type="match status" value="1"/>
</dbReference>
<evidence type="ECO:0000256" key="3">
    <source>
        <dbReference type="ARBA" id="ARBA00023163"/>
    </source>
</evidence>
<keyword evidence="7" id="KW-1185">Reference proteome</keyword>
<dbReference type="GO" id="GO:0000976">
    <property type="term" value="F:transcription cis-regulatory region binding"/>
    <property type="evidence" value="ECO:0007669"/>
    <property type="project" value="TreeGrafter"/>
</dbReference>
<dbReference type="EMBL" id="JACIJI010000001">
    <property type="protein sequence ID" value="MBB5718109.1"/>
    <property type="molecule type" value="Genomic_DNA"/>
</dbReference>
<dbReference type="CDD" id="cd01545">
    <property type="entry name" value="PBP1_SalR"/>
    <property type="match status" value="1"/>
</dbReference>
<name>A0A840YX35_9SPHN</name>
<comment type="caution">
    <text evidence="6">The sequence shown here is derived from an EMBL/GenBank/DDBJ whole genome shotgun (WGS) entry which is preliminary data.</text>
</comment>
<dbReference type="AlphaFoldDB" id="A0A840YX35"/>
<evidence type="ECO:0000256" key="2">
    <source>
        <dbReference type="ARBA" id="ARBA00023125"/>
    </source>
</evidence>
<proteinExistence type="predicted"/>
<keyword evidence="3" id="KW-0804">Transcription</keyword>
<dbReference type="Pfam" id="PF00356">
    <property type="entry name" value="LacI"/>
    <property type="match status" value="1"/>
</dbReference>
<evidence type="ECO:0000256" key="4">
    <source>
        <dbReference type="SAM" id="MobiDB-lite"/>
    </source>
</evidence>
<dbReference type="Gene3D" id="3.40.50.2300">
    <property type="match status" value="2"/>
</dbReference>
<dbReference type="GO" id="GO:0003700">
    <property type="term" value="F:DNA-binding transcription factor activity"/>
    <property type="evidence" value="ECO:0007669"/>
    <property type="project" value="TreeGrafter"/>
</dbReference>
<accession>A0A840YX35</accession>
<reference evidence="6 7" key="1">
    <citation type="submission" date="2020-08" db="EMBL/GenBank/DDBJ databases">
        <title>Genomic Encyclopedia of Type Strains, Phase IV (KMG-IV): sequencing the most valuable type-strain genomes for metagenomic binning, comparative biology and taxonomic classification.</title>
        <authorList>
            <person name="Goeker M."/>
        </authorList>
    </citation>
    <scope>NUCLEOTIDE SEQUENCE [LARGE SCALE GENOMIC DNA]</scope>
    <source>
        <strain evidence="6 7">DSM 27203</strain>
    </source>
</reference>
<sequence>MARRRQSVTIKHVAADAGVSLQTVSRVINNEPNVRPEMQKRVRDSIEKLGYVPSIAAQRMSGSRSYLIMALNDRERTIADWRDQHGTDWVDQMLLGGMLKCAEHGYRMIVELIDTHSDHVERELLAAIAAIQPDGVILTPPHSQNPVITRILDKHNISIARIGSLKEGPGFSLTMDDEGAARLATEHLAALGHRRIGLIAGARDYELSGWRIDGWCAAMADAGLDSEGLLAEGDFSYESGLTATAALLDQPDPATAIIVSNDQMTRAALDVAKQRGLIIPDDLSILSFDDTPVVRFAQPPLTAIQQPIAEVTARAVELIIADRRGQKPPEEPVVVPVRLIERTSTASPAIGVESASLPSEPPSPSAAQSG</sequence>
<protein>
    <submittedName>
        <fullName evidence="6">LacI family transcriptional regulator</fullName>
    </submittedName>
</protein>
<dbReference type="SUPFAM" id="SSF47413">
    <property type="entry name" value="lambda repressor-like DNA-binding domains"/>
    <property type="match status" value="1"/>
</dbReference>
<evidence type="ECO:0000256" key="1">
    <source>
        <dbReference type="ARBA" id="ARBA00023015"/>
    </source>
</evidence>
<dbReference type="PROSITE" id="PS50932">
    <property type="entry name" value="HTH_LACI_2"/>
    <property type="match status" value="1"/>
</dbReference>
<dbReference type="InterPro" id="IPR010982">
    <property type="entry name" value="Lambda_DNA-bd_dom_sf"/>
</dbReference>
<feature type="region of interest" description="Disordered" evidence="4">
    <location>
        <begin position="348"/>
        <end position="370"/>
    </location>
</feature>
<dbReference type="SUPFAM" id="SSF53822">
    <property type="entry name" value="Periplasmic binding protein-like I"/>
    <property type="match status" value="1"/>
</dbReference>
<dbReference type="SMART" id="SM00354">
    <property type="entry name" value="HTH_LACI"/>
    <property type="match status" value="1"/>
</dbReference>
<dbReference type="Proteomes" id="UP000554342">
    <property type="component" value="Unassembled WGS sequence"/>
</dbReference>
<keyword evidence="1" id="KW-0805">Transcription regulation</keyword>
<dbReference type="Gene3D" id="1.10.260.40">
    <property type="entry name" value="lambda repressor-like DNA-binding domains"/>
    <property type="match status" value="1"/>
</dbReference>
<organism evidence="6 7">
    <name type="scientific">Stakelama sediminis</name>
    <dbReference type="NCBI Taxonomy" id="463200"/>
    <lineage>
        <taxon>Bacteria</taxon>
        <taxon>Pseudomonadati</taxon>
        <taxon>Pseudomonadota</taxon>
        <taxon>Alphaproteobacteria</taxon>
        <taxon>Sphingomonadales</taxon>
        <taxon>Sphingomonadaceae</taxon>
        <taxon>Stakelama</taxon>
    </lineage>
</organism>
<dbReference type="Pfam" id="PF13377">
    <property type="entry name" value="Peripla_BP_3"/>
    <property type="match status" value="1"/>
</dbReference>